<gene>
    <name evidence="2" type="ORF">ACFPYJ_05485</name>
</gene>
<proteinExistence type="predicted"/>
<dbReference type="EMBL" id="JBHSOW010000018">
    <property type="protein sequence ID" value="MFC5648585.1"/>
    <property type="molecule type" value="Genomic_DNA"/>
</dbReference>
<evidence type="ECO:0000313" key="3">
    <source>
        <dbReference type="Proteomes" id="UP001596047"/>
    </source>
</evidence>
<dbReference type="Proteomes" id="UP001596047">
    <property type="component" value="Unassembled WGS sequence"/>
</dbReference>
<comment type="caution">
    <text evidence="2">The sequence shown here is derived from an EMBL/GenBank/DDBJ whole genome shotgun (WGS) entry which is preliminary data.</text>
</comment>
<keyword evidence="1" id="KW-0175">Coiled coil</keyword>
<dbReference type="RefSeq" id="WP_379187051.1">
    <property type="nucleotide sequence ID" value="NZ_JBHSOW010000018.1"/>
</dbReference>
<dbReference type="Gene3D" id="3.40.50.150">
    <property type="entry name" value="Vaccinia Virus protein VP39"/>
    <property type="match status" value="1"/>
</dbReference>
<dbReference type="InterPro" id="IPR029063">
    <property type="entry name" value="SAM-dependent_MTases_sf"/>
</dbReference>
<reference evidence="3" key="1">
    <citation type="journal article" date="2019" name="Int. J. Syst. Evol. Microbiol.">
        <title>The Global Catalogue of Microorganisms (GCM) 10K type strain sequencing project: providing services to taxonomists for standard genome sequencing and annotation.</title>
        <authorList>
            <consortium name="The Broad Institute Genomics Platform"/>
            <consortium name="The Broad Institute Genome Sequencing Center for Infectious Disease"/>
            <person name="Wu L."/>
            <person name="Ma J."/>
        </authorList>
    </citation>
    <scope>NUCLEOTIDE SEQUENCE [LARGE SCALE GENOMIC DNA]</scope>
    <source>
        <strain evidence="3">CGMCC 1.3240</strain>
    </source>
</reference>
<evidence type="ECO:0000256" key="1">
    <source>
        <dbReference type="SAM" id="Coils"/>
    </source>
</evidence>
<accession>A0ABW0VRV4</accession>
<sequence length="60" mass="6949">MAIEIQKHGAYVMGIDNSNEMLEQARKKYPELQTQLVDALKTSIMIIVLMQYFPMQLYIG</sequence>
<evidence type="ECO:0008006" key="4">
    <source>
        <dbReference type="Google" id="ProtNLM"/>
    </source>
</evidence>
<feature type="coiled-coil region" evidence="1">
    <location>
        <begin position="15"/>
        <end position="42"/>
    </location>
</feature>
<organism evidence="2 3">
    <name type="scientific">Paenibacillus solisilvae</name>
    <dbReference type="NCBI Taxonomy" id="2486751"/>
    <lineage>
        <taxon>Bacteria</taxon>
        <taxon>Bacillati</taxon>
        <taxon>Bacillota</taxon>
        <taxon>Bacilli</taxon>
        <taxon>Bacillales</taxon>
        <taxon>Paenibacillaceae</taxon>
        <taxon>Paenibacillus</taxon>
    </lineage>
</organism>
<keyword evidence="3" id="KW-1185">Reference proteome</keyword>
<name>A0ABW0VRV4_9BACL</name>
<protein>
    <recommendedName>
        <fullName evidence="4">Methyltransferase domain-containing protein</fullName>
    </recommendedName>
</protein>
<evidence type="ECO:0000313" key="2">
    <source>
        <dbReference type="EMBL" id="MFC5648585.1"/>
    </source>
</evidence>
<dbReference type="SUPFAM" id="SSF53335">
    <property type="entry name" value="S-adenosyl-L-methionine-dependent methyltransferases"/>
    <property type="match status" value="1"/>
</dbReference>